<sequence>MLEPFYQENESLLTLKSWKKLDPSLQVGFTTRQGGISKSSFESFNMGLHVPDSKQDVIYNRKLLAEKIGMSMETWVGGEQIHGTNVEIITHKVKGRGAFSHENSLSGIDGLITNQKGILCTAFFADCVPLFFFDRETGYVGIAHAGWKGTVNGIGKEMINKFIQLGASVETIKVAVGPCISQDAYEVDGHVIKNLTSKQINNTTRKQENNHYLLDLKKLNEEILLQSGALRHNIDVTNYCTYRAEELFFSHRRDHGKTGRMLGFIGFGS</sequence>
<evidence type="ECO:0000313" key="13">
    <source>
        <dbReference type="EMBL" id="ASN05842.1"/>
    </source>
</evidence>
<proteinExistence type="inferred from homology"/>
<dbReference type="Gene3D" id="3.60.140.10">
    <property type="entry name" value="CNF1/YfiH-like putative cysteine hydrolases"/>
    <property type="match status" value="1"/>
</dbReference>
<dbReference type="CDD" id="cd16833">
    <property type="entry name" value="YfiH"/>
    <property type="match status" value="1"/>
</dbReference>
<organism evidence="13 14">
    <name type="scientific">Virgibacillus necropolis</name>
    <dbReference type="NCBI Taxonomy" id="163877"/>
    <lineage>
        <taxon>Bacteria</taxon>
        <taxon>Bacillati</taxon>
        <taxon>Bacillota</taxon>
        <taxon>Bacilli</taxon>
        <taxon>Bacillales</taxon>
        <taxon>Bacillaceae</taxon>
        <taxon>Virgibacillus</taxon>
    </lineage>
</organism>
<evidence type="ECO:0000256" key="8">
    <source>
        <dbReference type="ARBA" id="ARBA00022833"/>
    </source>
</evidence>
<keyword evidence="8" id="KW-0862">Zinc</keyword>
<evidence type="ECO:0000256" key="1">
    <source>
        <dbReference type="ARBA" id="ARBA00000553"/>
    </source>
</evidence>
<dbReference type="PANTHER" id="PTHR30616">
    <property type="entry name" value="UNCHARACTERIZED PROTEIN YFIH"/>
    <property type="match status" value="1"/>
</dbReference>
<evidence type="ECO:0000256" key="4">
    <source>
        <dbReference type="ARBA" id="ARBA00007353"/>
    </source>
</evidence>
<dbReference type="GO" id="GO:0016787">
    <property type="term" value="F:hydrolase activity"/>
    <property type="evidence" value="ECO:0007669"/>
    <property type="project" value="UniProtKB-KW"/>
</dbReference>
<evidence type="ECO:0000256" key="10">
    <source>
        <dbReference type="ARBA" id="ARBA00048968"/>
    </source>
</evidence>
<dbReference type="GO" id="GO:0005507">
    <property type="term" value="F:copper ion binding"/>
    <property type="evidence" value="ECO:0007669"/>
    <property type="project" value="TreeGrafter"/>
</dbReference>
<evidence type="ECO:0000256" key="2">
    <source>
        <dbReference type="ARBA" id="ARBA00001947"/>
    </source>
</evidence>
<dbReference type="Pfam" id="PF02578">
    <property type="entry name" value="Cu-oxidase_4"/>
    <property type="match status" value="1"/>
</dbReference>
<evidence type="ECO:0000256" key="6">
    <source>
        <dbReference type="ARBA" id="ARBA00022723"/>
    </source>
</evidence>
<evidence type="ECO:0000256" key="9">
    <source>
        <dbReference type="ARBA" id="ARBA00047989"/>
    </source>
</evidence>
<keyword evidence="5" id="KW-0808">Transferase</keyword>
<evidence type="ECO:0000256" key="12">
    <source>
        <dbReference type="RuleBase" id="RU361274"/>
    </source>
</evidence>
<dbReference type="KEGG" id="vne:CFK40_12885"/>
<reference evidence="13 14" key="1">
    <citation type="journal article" date="2003" name="Int. J. Syst. Evol. Microbiol.">
        <title>Virgibacillus carmonensis sp. nov., Virgibacillus necropolis sp. nov. and Virgibacillus picturae sp. nov., three novel species isolated from deteriorated mural paintings, transfer of the species of the genus salibacillus to Virgibacillus, as Virgibacillus marismortui comb. nov. and Virgibacillus salexigens comb. nov., and emended description of the genus Virgibacillus.</title>
        <authorList>
            <person name="Heyrman J."/>
            <person name="Logan N.A."/>
            <person name="Busse H.J."/>
            <person name="Balcaen A."/>
            <person name="Lebbe L."/>
            <person name="Rodriguez-Diaz M."/>
            <person name="Swings J."/>
            <person name="De Vos P."/>
        </authorList>
    </citation>
    <scope>NUCLEOTIDE SEQUENCE [LARGE SCALE GENOMIC DNA]</scope>
    <source>
        <strain evidence="13 14">LMG 19488</strain>
    </source>
</reference>
<dbReference type="Proteomes" id="UP000204391">
    <property type="component" value="Chromosome"/>
</dbReference>
<dbReference type="PANTHER" id="PTHR30616:SF2">
    <property type="entry name" value="PURINE NUCLEOSIDE PHOSPHORYLASE LACC1"/>
    <property type="match status" value="1"/>
</dbReference>
<dbReference type="InterPro" id="IPR011324">
    <property type="entry name" value="Cytotoxic_necrot_fac-like_cat"/>
</dbReference>
<name>A0A221ME02_9BACI</name>
<keyword evidence="6" id="KW-0479">Metal-binding</keyword>
<comment type="similarity">
    <text evidence="4 12">Belongs to the purine nucleoside phosphorylase YfiH/LACC1 family.</text>
</comment>
<comment type="catalytic activity">
    <reaction evidence="10">
        <text>adenosine + phosphate = alpha-D-ribose 1-phosphate + adenine</text>
        <dbReference type="Rhea" id="RHEA:27642"/>
        <dbReference type="ChEBI" id="CHEBI:16335"/>
        <dbReference type="ChEBI" id="CHEBI:16708"/>
        <dbReference type="ChEBI" id="CHEBI:43474"/>
        <dbReference type="ChEBI" id="CHEBI:57720"/>
        <dbReference type="EC" id="2.4.2.1"/>
    </reaction>
    <physiologicalReaction direction="left-to-right" evidence="10">
        <dbReference type="Rhea" id="RHEA:27643"/>
    </physiologicalReaction>
</comment>
<comment type="catalytic activity">
    <reaction evidence="11">
        <text>S-methyl-5'-thioadenosine + phosphate = 5-(methylsulfanyl)-alpha-D-ribose 1-phosphate + adenine</text>
        <dbReference type="Rhea" id="RHEA:11852"/>
        <dbReference type="ChEBI" id="CHEBI:16708"/>
        <dbReference type="ChEBI" id="CHEBI:17509"/>
        <dbReference type="ChEBI" id="CHEBI:43474"/>
        <dbReference type="ChEBI" id="CHEBI:58533"/>
        <dbReference type="EC" id="2.4.2.28"/>
    </reaction>
    <physiologicalReaction direction="left-to-right" evidence="11">
        <dbReference type="Rhea" id="RHEA:11853"/>
    </physiologicalReaction>
</comment>
<dbReference type="InterPro" id="IPR003730">
    <property type="entry name" value="Cu_polyphenol_OxRdtase"/>
</dbReference>
<gene>
    <name evidence="13" type="ORF">CFK40_12885</name>
</gene>
<protein>
    <recommendedName>
        <fullName evidence="12">Purine nucleoside phosphorylase</fullName>
    </recommendedName>
</protein>
<evidence type="ECO:0000256" key="3">
    <source>
        <dbReference type="ARBA" id="ARBA00003215"/>
    </source>
</evidence>
<dbReference type="GO" id="GO:0017061">
    <property type="term" value="F:S-methyl-5-thioadenosine phosphorylase activity"/>
    <property type="evidence" value="ECO:0007669"/>
    <property type="project" value="UniProtKB-EC"/>
</dbReference>
<comment type="cofactor">
    <cofactor evidence="2">
        <name>Zn(2+)</name>
        <dbReference type="ChEBI" id="CHEBI:29105"/>
    </cofactor>
</comment>
<evidence type="ECO:0000256" key="7">
    <source>
        <dbReference type="ARBA" id="ARBA00022801"/>
    </source>
</evidence>
<dbReference type="EMBL" id="CP022437">
    <property type="protein sequence ID" value="ASN05842.1"/>
    <property type="molecule type" value="Genomic_DNA"/>
</dbReference>
<keyword evidence="14" id="KW-1185">Reference proteome</keyword>
<keyword evidence="7" id="KW-0378">Hydrolase</keyword>
<evidence type="ECO:0000256" key="11">
    <source>
        <dbReference type="ARBA" id="ARBA00049893"/>
    </source>
</evidence>
<accession>A0A221ME02</accession>
<dbReference type="InterPro" id="IPR038371">
    <property type="entry name" value="Cu_polyphenol_OxRdtase_sf"/>
</dbReference>
<comment type="catalytic activity">
    <reaction evidence="9">
        <text>adenosine + H2O + H(+) = inosine + NH4(+)</text>
        <dbReference type="Rhea" id="RHEA:24408"/>
        <dbReference type="ChEBI" id="CHEBI:15377"/>
        <dbReference type="ChEBI" id="CHEBI:15378"/>
        <dbReference type="ChEBI" id="CHEBI:16335"/>
        <dbReference type="ChEBI" id="CHEBI:17596"/>
        <dbReference type="ChEBI" id="CHEBI:28938"/>
        <dbReference type="EC" id="3.5.4.4"/>
    </reaction>
    <physiologicalReaction direction="left-to-right" evidence="9">
        <dbReference type="Rhea" id="RHEA:24409"/>
    </physiologicalReaction>
</comment>
<dbReference type="SUPFAM" id="SSF64438">
    <property type="entry name" value="CNF1/YfiH-like putative cysteine hydrolases"/>
    <property type="match status" value="1"/>
</dbReference>
<evidence type="ECO:0000256" key="5">
    <source>
        <dbReference type="ARBA" id="ARBA00022679"/>
    </source>
</evidence>
<dbReference type="OrthoDB" id="4279at2"/>
<dbReference type="NCBIfam" id="TIGR00726">
    <property type="entry name" value="peptidoglycan editing factor PgeF"/>
    <property type="match status" value="1"/>
</dbReference>
<comment type="catalytic activity">
    <reaction evidence="1">
        <text>inosine + phosphate = alpha-D-ribose 1-phosphate + hypoxanthine</text>
        <dbReference type="Rhea" id="RHEA:27646"/>
        <dbReference type="ChEBI" id="CHEBI:17368"/>
        <dbReference type="ChEBI" id="CHEBI:17596"/>
        <dbReference type="ChEBI" id="CHEBI:43474"/>
        <dbReference type="ChEBI" id="CHEBI:57720"/>
        <dbReference type="EC" id="2.4.2.1"/>
    </reaction>
    <physiologicalReaction direction="left-to-right" evidence="1">
        <dbReference type="Rhea" id="RHEA:27647"/>
    </physiologicalReaction>
</comment>
<comment type="function">
    <text evidence="3">Purine nucleoside enzyme that catalyzes the phosphorolysis of adenosine and inosine nucleosides, yielding D-ribose 1-phosphate and the respective free bases, adenine and hypoxanthine. Also catalyzes the phosphorolysis of S-methyl-5'-thioadenosine into adenine and S-methyl-5-thio-alpha-D-ribose 1-phosphate. Also has adenosine deaminase activity.</text>
</comment>
<evidence type="ECO:0000313" key="14">
    <source>
        <dbReference type="Proteomes" id="UP000204391"/>
    </source>
</evidence>
<dbReference type="AlphaFoldDB" id="A0A221ME02"/>